<dbReference type="Gene3D" id="1.25.40.10">
    <property type="entry name" value="Tetratricopeptide repeat domain"/>
    <property type="match status" value="1"/>
</dbReference>
<sequence>MVNVKLIFFAICIGLAFPSYGKPLSNQLWPALYIEDPQLTKNTVMRQCQRSLKYAPKELEAWCEKAYKMGAWEALLYIGYHTGDGSRYVNEVKRRAAEKEHIAIRKLAWLNYNGIFIETNLAEAARLYNIFLAQESDSSAFMLRSIHYNLAKIYTTFEDWPRVIEHAQYVIDQNVGDGSDALAKDLKAKALSKLNN</sequence>
<dbReference type="EMBL" id="JXXZ01000001">
    <property type="protein sequence ID" value="KJZ02296.1"/>
    <property type="molecule type" value="Genomic_DNA"/>
</dbReference>
<dbReference type="PATRIC" id="fig|151081.8.peg.1403"/>
<evidence type="ECO:0000313" key="1">
    <source>
        <dbReference type="EMBL" id="KJZ02296.1"/>
    </source>
</evidence>
<evidence type="ECO:0000313" key="2">
    <source>
        <dbReference type="Proteomes" id="UP000033664"/>
    </source>
</evidence>
<dbReference type="RefSeq" id="WP_052698181.1">
    <property type="nucleotide sequence ID" value="NZ_JXXY01000005.1"/>
</dbReference>
<dbReference type="OrthoDB" id="6309239at2"/>
<dbReference type="SUPFAM" id="SSF81901">
    <property type="entry name" value="HCP-like"/>
    <property type="match status" value="1"/>
</dbReference>
<organism evidence="1 2">
    <name type="scientific">Pseudoalteromonas ruthenica</name>
    <dbReference type="NCBI Taxonomy" id="151081"/>
    <lineage>
        <taxon>Bacteria</taxon>
        <taxon>Pseudomonadati</taxon>
        <taxon>Pseudomonadota</taxon>
        <taxon>Gammaproteobacteria</taxon>
        <taxon>Alteromonadales</taxon>
        <taxon>Pseudoalteromonadaceae</taxon>
        <taxon>Pseudoalteromonas</taxon>
    </lineage>
</organism>
<dbReference type="AlphaFoldDB" id="A0A0F4Q3L8"/>
<gene>
    <name evidence="1" type="ORF">TW72_01125</name>
</gene>
<name>A0A0F4Q3L8_9GAMM</name>
<dbReference type="InterPro" id="IPR011990">
    <property type="entry name" value="TPR-like_helical_dom_sf"/>
</dbReference>
<evidence type="ECO:0008006" key="3">
    <source>
        <dbReference type="Google" id="ProtNLM"/>
    </source>
</evidence>
<dbReference type="Proteomes" id="UP000033664">
    <property type="component" value="Unassembled WGS sequence"/>
</dbReference>
<proteinExistence type="predicted"/>
<dbReference type="GeneID" id="58227087"/>
<keyword evidence="2" id="KW-1185">Reference proteome</keyword>
<comment type="caution">
    <text evidence="1">The sequence shown here is derived from an EMBL/GenBank/DDBJ whole genome shotgun (WGS) entry which is preliminary data.</text>
</comment>
<accession>A0A0F4Q3L8</accession>
<protein>
    <recommendedName>
        <fullName evidence="3">Sel1 repeat family protein</fullName>
    </recommendedName>
</protein>
<reference evidence="1 2" key="1">
    <citation type="journal article" date="2015" name="BMC Genomics">
        <title>Genome mining reveals unlocked bioactive potential of marine Gram-negative bacteria.</title>
        <authorList>
            <person name="Machado H."/>
            <person name="Sonnenschein E.C."/>
            <person name="Melchiorsen J."/>
            <person name="Gram L."/>
        </authorList>
    </citation>
    <scope>NUCLEOTIDE SEQUENCE [LARGE SCALE GENOMIC DNA]</scope>
    <source>
        <strain evidence="1 2">S3137</strain>
    </source>
</reference>